<accession>A0ABS4DH17</accession>
<dbReference type="Pfam" id="PF00436">
    <property type="entry name" value="SSB"/>
    <property type="match status" value="1"/>
</dbReference>
<dbReference type="EMBL" id="SIJK02000088">
    <property type="protein sequence ID" value="MBP1468725.1"/>
    <property type="molecule type" value="Genomic_DNA"/>
</dbReference>
<gene>
    <name evidence="4" type="primary">ssb</name>
    <name evidence="4" type="ORF">EYB53_023625</name>
</gene>
<reference evidence="4 5" key="1">
    <citation type="submission" date="2021-03" db="EMBL/GenBank/DDBJ databases">
        <authorList>
            <person name="Grouzdev D.S."/>
        </authorList>
    </citation>
    <scope>NUCLEOTIDE SEQUENCE [LARGE SCALE GENOMIC DNA]</scope>
    <source>
        <strain evidence="4 5">M50-1</strain>
    </source>
</reference>
<dbReference type="PROSITE" id="PS50935">
    <property type="entry name" value="SSB"/>
    <property type="match status" value="1"/>
</dbReference>
<comment type="caution">
    <text evidence="4">The sequence shown here is derived from an EMBL/GenBank/DDBJ whole genome shotgun (WGS) entry which is preliminary data.</text>
</comment>
<dbReference type="PANTHER" id="PTHR10302">
    <property type="entry name" value="SINGLE-STRANDED DNA-BINDING PROTEIN"/>
    <property type="match status" value="1"/>
</dbReference>
<evidence type="ECO:0000313" key="5">
    <source>
        <dbReference type="Proteomes" id="UP001193081"/>
    </source>
</evidence>
<organism evidence="4 5">
    <name type="scientific">Candidatus Chloroploca mongolica</name>
    <dbReference type="NCBI Taxonomy" id="2528176"/>
    <lineage>
        <taxon>Bacteria</taxon>
        <taxon>Bacillati</taxon>
        <taxon>Chloroflexota</taxon>
        <taxon>Chloroflexia</taxon>
        <taxon>Chloroflexales</taxon>
        <taxon>Chloroflexineae</taxon>
        <taxon>Oscillochloridaceae</taxon>
        <taxon>Candidatus Chloroploca</taxon>
    </lineage>
</organism>
<keyword evidence="5" id="KW-1185">Reference proteome</keyword>
<dbReference type="SUPFAM" id="SSF50249">
    <property type="entry name" value="Nucleic acid-binding proteins"/>
    <property type="match status" value="1"/>
</dbReference>
<dbReference type="InterPro" id="IPR011344">
    <property type="entry name" value="ssDNA-bd"/>
</dbReference>
<protein>
    <recommendedName>
        <fullName evidence="2 3">Single-stranded DNA-binding protein</fullName>
        <shortName evidence="2">SSB</shortName>
    </recommendedName>
</protein>
<sequence>MGPVKGTVNCVELLGWMGADPELRFLANGAAVCRLRVATKRFTNLDTEGRREFETDWTSVEAWGKLAELCNSYLHKGSRVRINGALRTDAWTDKASGQTRSRTFVRAENVLFLDARPGLPSEAVAEVEDVEAPVHDEDVPF</sequence>
<evidence type="ECO:0000256" key="3">
    <source>
        <dbReference type="RuleBase" id="RU000524"/>
    </source>
</evidence>
<evidence type="ECO:0000256" key="1">
    <source>
        <dbReference type="ARBA" id="ARBA00023125"/>
    </source>
</evidence>
<name>A0ABS4DH17_9CHLR</name>
<dbReference type="HAMAP" id="MF_00984">
    <property type="entry name" value="SSB"/>
    <property type="match status" value="1"/>
</dbReference>
<comment type="subunit">
    <text evidence="2">Homotetramer.</text>
</comment>
<comment type="caution">
    <text evidence="2">Lacks conserved residue(s) required for the propagation of feature annotation.</text>
</comment>
<keyword evidence="1 2" id="KW-0238">DNA-binding</keyword>
<dbReference type="NCBIfam" id="TIGR00621">
    <property type="entry name" value="ssb"/>
    <property type="match status" value="1"/>
</dbReference>
<dbReference type="Proteomes" id="UP001193081">
    <property type="component" value="Unassembled WGS sequence"/>
</dbReference>
<proteinExistence type="inferred from homology"/>
<evidence type="ECO:0000256" key="2">
    <source>
        <dbReference type="HAMAP-Rule" id="MF_00984"/>
    </source>
</evidence>
<dbReference type="PANTHER" id="PTHR10302:SF27">
    <property type="entry name" value="SINGLE-STRANDED DNA-BINDING PROTEIN"/>
    <property type="match status" value="1"/>
</dbReference>
<dbReference type="InterPro" id="IPR000424">
    <property type="entry name" value="Primosome_PriB/ssb"/>
</dbReference>
<dbReference type="Gene3D" id="2.40.50.140">
    <property type="entry name" value="Nucleic acid-binding proteins"/>
    <property type="match status" value="1"/>
</dbReference>
<dbReference type="CDD" id="cd04496">
    <property type="entry name" value="SSB_OBF"/>
    <property type="match status" value="1"/>
</dbReference>
<evidence type="ECO:0000313" key="4">
    <source>
        <dbReference type="EMBL" id="MBP1468725.1"/>
    </source>
</evidence>
<dbReference type="RefSeq" id="WP_135481762.1">
    <property type="nucleotide sequence ID" value="NZ_SIJK02000088.1"/>
</dbReference>
<dbReference type="InterPro" id="IPR012340">
    <property type="entry name" value="NA-bd_OB-fold"/>
</dbReference>
<dbReference type="GO" id="GO:0003677">
    <property type="term" value="F:DNA binding"/>
    <property type="evidence" value="ECO:0007669"/>
    <property type="project" value="UniProtKB-KW"/>
</dbReference>